<feature type="transmembrane region" description="Helical" evidence="5">
    <location>
        <begin position="94"/>
        <end position="114"/>
    </location>
</feature>
<comment type="subcellular location">
    <subcellularLocation>
        <location evidence="1">Membrane</location>
        <topology evidence="1">Multi-pass membrane protein</topology>
    </subcellularLocation>
</comment>
<organism evidence="7 8">
    <name type="scientific">Zhongshania aliphaticivorans</name>
    <dbReference type="NCBI Taxonomy" id="1470434"/>
    <lineage>
        <taxon>Bacteria</taxon>
        <taxon>Pseudomonadati</taxon>
        <taxon>Pseudomonadota</taxon>
        <taxon>Gammaproteobacteria</taxon>
        <taxon>Cellvibrionales</taxon>
        <taxon>Spongiibacteraceae</taxon>
        <taxon>Zhongshania</taxon>
    </lineage>
</organism>
<dbReference type="Pfam" id="PF04932">
    <property type="entry name" value="Wzy_C"/>
    <property type="match status" value="1"/>
</dbReference>
<dbReference type="PANTHER" id="PTHR37422:SF13">
    <property type="entry name" value="LIPOPOLYSACCHARIDE BIOSYNTHESIS PROTEIN PA4999-RELATED"/>
    <property type="match status" value="1"/>
</dbReference>
<feature type="transmembrane region" description="Helical" evidence="5">
    <location>
        <begin position="69"/>
        <end position="88"/>
    </location>
</feature>
<keyword evidence="3 5" id="KW-1133">Transmembrane helix</keyword>
<dbReference type="Proteomes" id="UP000439591">
    <property type="component" value="Unassembled WGS sequence"/>
</dbReference>
<gene>
    <name evidence="7" type="ORF">KFEGEMFD_00554</name>
</gene>
<proteinExistence type="predicted"/>
<feature type="transmembrane region" description="Helical" evidence="5">
    <location>
        <begin position="240"/>
        <end position="261"/>
    </location>
</feature>
<evidence type="ECO:0000313" key="7">
    <source>
        <dbReference type="EMBL" id="CAA0082956.1"/>
    </source>
</evidence>
<feature type="transmembrane region" description="Helical" evidence="5">
    <location>
        <begin position="378"/>
        <end position="396"/>
    </location>
</feature>
<dbReference type="GO" id="GO:0016020">
    <property type="term" value="C:membrane"/>
    <property type="evidence" value="ECO:0007669"/>
    <property type="project" value="UniProtKB-SubCell"/>
</dbReference>
<dbReference type="PANTHER" id="PTHR37422">
    <property type="entry name" value="TEICHURONIC ACID BIOSYNTHESIS PROTEIN TUAE"/>
    <property type="match status" value="1"/>
</dbReference>
<evidence type="ECO:0000256" key="2">
    <source>
        <dbReference type="ARBA" id="ARBA00022692"/>
    </source>
</evidence>
<dbReference type="AlphaFoldDB" id="A0A5S9N064"/>
<dbReference type="InterPro" id="IPR007016">
    <property type="entry name" value="O-antigen_ligase-rel_domated"/>
</dbReference>
<evidence type="ECO:0000256" key="1">
    <source>
        <dbReference type="ARBA" id="ARBA00004141"/>
    </source>
</evidence>
<evidence type="ECO:0000256" key="3">
    <source>
        <dbReference type="ARBA" id="ARBA00022989"/>
    </source>
</evidence>
<feature type="transmembrane region" description="Helical" evidence="5">
    <location>
        <begin position="215"/>
        <end position="233"/>
    </location>
</feature>
<keyword evidence="2 5" id="KW-0812">Transmembrane</keyword>
<feature type="transmembrane region" description="Helical" evidence="5">
    <location>
        <begin position="356"/>
        <end position="372"/>
    </location>
</feature>
<evidence type="ECO:0000259" key="6">
    <source>
        <dbReference type="Pfam" id="PF04932"/>
    </source>
</evidence>
<evidence type="ECO:0000256" key="4">
    <source>
        <dbReference type="ARBA" id="ARBA00023136"/>
    </source>
</evidence>
<feature type="transmembrane region" description="Helical" evidence="5">
    <location>
        <begin position="126"/>
        <end position="145"/>
    </location>
</feature>
<dbReference type="InterPro" id="IPR051533">
    <property type="entry name" value="WaaL-like"/>
</dbReference>
<evidence type="ECO:0000313" key="8">
    <source>
        <dbReference type="Proteomes" id="UP000439591"/>
    </source>
</evidence>
<feature type="transmembrane region" description="Helical" evidence="5">
    <location>
        <begin position="165"/>
        <end position="185"/>
    </location>
</feature>
<feature type="transmembrane region" description="Helical" evidence="5">
    <location>
        <begin position="320"/>
        <end position="344"/>
    </location>
</feature>
<reference evidence="7 8" key="1">
    <citation type="submission" date="2019-11" db="EMBL/GenBank/DDBJ databases">
        <authorList>
            <person name="Holert J."/>
        </authorList>
    </citation>
    <scope>NUCLEOTIDE SEQUENCE [LARGE SCALE GENOMIC DNA]</scope>
    <source>
        <strain evidence="7">BC3_2A</strain>
    </source>
</reference>
<keyword evidence="4 5" id="KW-0472">Membrane</keyword>
<feature type="domain" description="O-antigen ligase-related" evidence="6">
    <location>
        <begin position="197"/>
        <end position="335"/>
    </location>
</feature>
<feature type="transmembrane region" description="Helical" evidence="5">
    <location>
        <begin position="38"/>
        <end position="57"/>
    </location>
</feature>
<dbReference type="EMBL" id="CACSIM010000001">
    <property type="protein sequence ID" value="CAA0082956.1"/>
    <property type="molecule type" value="Genomic_DNA"/>
</dbReference>
<sequence length="403" mass="46717">MFSEYLLKCRFYMATLLLFVVVCFPVLATLSFNSVEVNFFFSVVQLFFCLFLAPEVLRESYSAYKHSIVFRVCLLLMIVMVMGWFYLYIPFYGIYRSLLYLIQIPFFFSVLAWFRVHGSRGLQQIYYAKLIVVLLAILYMAYMYWQQDIELWRKSVKGRPPIYRHIRHFNYDLALLIGLSAWLIVKDRFKPSLVVVLFFLFGFLTFWSGARGQMLSLGVFLGLLMLSPHRVFFYKKLRVAGVAFLCGAIVLLMSGETHMLLSSMVRSVELESLRAVTSNRTVIWLQTLPYVNESWLFGYGPEAFLRLKVRMGGIVQPHNFVVQFLLEFGVVGSFGVMIMLLSSFRIYITSILTKRLMAAGLLGAFLISQFVFALVDGIFYHIVPLTMYLIIAAYLYQLTTDCD</sequence>
<feature type="transmembrane region" description="Helical" evidence="5">
    <location>
        <begin position="12"/>
        <end position="32"/>
    </location>
</feature>
<feature type="transmembrane region" description="Helical" evidence="5">
    <location>
        <begin position="192"/>
        <end position="209"/>
    </location>
</feature>
<evidence type="ECO:0000256" key="5">
    <source>
        <dbReference type="SAM" id="Phobius"/>
    </source>
</evidence>
<accession>A0A5S9N064</accession>
<name>A0A5S9N064_9GAMM</name>
<protein>
    <recommendedName>
        <fullName evidence="6">O-antigen ligase-related domain-containing protein</fullName>
    </recommendedName>
</protein>